<dbReference type="Gene3D" id="3.40.640.10">
    <property type="entry name" value="Type I PLP-dependent aspartate aminotransferase-like (Major domain)"/>
    <property type="match status" value="1"/>
</dbReference>
<dbReference type="InterPro" id="IPR015424">
    <property type="entry name" value="PyrdxlP-dep_Trfase"/>
</dbReference>
<name>A0A382U2K4_9ZZZZ</name>
<evidence type="ECO:0000259" key="7">
    <source>
        <dbReference type="Pfam" id="PF00155"/>
    </source>
</evidence>
<reference evidence="8" key="1">
    <citation type="submission" date="2018-05" db="EMBL/GenBank/DDBJ databases">
        <authorList>
            <person name="Lanie J.A."/>
            <person name="Ng W.-L."/>
            <person name="Kazmierczak K.M."/>
            <person name="Andrzejewski T.M."/>
            <person name="Davidsen T.M."/>
            <person name="Wayne K.J."/>
            <person name="Tettelin H."/>
            <person name="Glass J.I."/>
            <person name="Rusch D."/>
            <person name="Podicherti R."/>
            <person name="Tsui H.-C.T."/>
            <person name="Winkler M.E."/>
        </authorList>
    </citation>
    <scope>NUCLEOTIDE SEQUENCE</scope>
</reference>
<protein>
    <recommendedName>
        <fullName evidence="7">Aminotransferase class I/classII large domain-containing protein</fullName>
    </recommendedName>
</protein>
<keyword evidence="6" id="KW-0663">Pyridoxal phosphate</keyword>
<dbReference type="SUPFAM" id="SSF53383">
    <property type="entry name" value="PLP-dependent transferases"/>
    <property type="match status" value="1"/>
</dbReference>
<dbReference type="EMBL" id="UINC01141042">
    <property type="protein sequence ID" value="SVD28546.1"/>
    <property type="molecule type" value="Genomic_DNA"/>
</dbReference>
<feature type="domain" description="Aminotransferase class I/classII large" evidence="7">
    <location>
        <begin position="27"/>
        <end position="215"/>
    </location>
</feature>
<dbReference type="InterPro" id="IPR000796">
    <property type="entry name" value="Asp_trans"/>
</dbReference>
<sequence length="215" mass="24033">MLRNFKDYVNDPIEAMFVRLAGDQHPNKIDLGIGVFRDESGKVPVMEAVRRAESRLIARGLPKSYLSPLGNHDYCQDIERLVLGRNHSVLQSPRLVSAQTPGAGSALRLGANFVHDLSPDSAVWVSDPTWPHQVEFFDSAGLAIRPYRYYDQSEGILDIEGMLEDLHAMKRNDVLLLHGCCHNPTGQDLDPVQWQQVTEVVNKTGALPFVDVAYQ</sequence>
<dbReference type="Gene3D" id="3.90.1150.10">
    <property type="entry name" value="Aspartate Aminotransferase, domain 1"/>
    <property type="match status" value="1"/>
</dbReference>
<evidence type="ECO:0000256" key="1">
    <source>
        <dbReference type="ARBA" id="ARBA00001933"/>
    </source>
</evidence>
<accession>A0A382U2K4</accession>
<dbReference type="GO" id="GO:0004838">
    <property type="term" value="F:L-tyrosine-2-oxoglutarate transaminase activity"/>
    <property type="evidence" value="ECO:0007669"/>
    <property type="project" value="TreeGrafter"/>
</dbReference>
<comment type="cofactor">
    <cofactor evidence="1">
        <name>pyridoxal 5'-phosphate</name>
        <dbReference type="ChEBI" id="CHEBI:597326"/>
    </cofactor>
</comment>
<evidence type="ECO:0000256" key="6">
    <source>
        <dbReference type="ARBA" id="ARBA00022898"/>
    </source>
</evidence>
<feature type="non-terminal residue" evidence="8">
    <location>
        <position position="215"/>
    </location>
</feature>
<dbReference type="GO" id="GO:0005829">
    <property type="term" value="C:cytosol"/>
    <property type="evidence" value="ECO:0007669"/>
    <property type="project" value="TreeGrafter"/>
</dbReference>
<dbReference type="InterPro" id="IPR015422">
    <property type="entry name" value="PyrdxlP-dep_Trfase_small"/>
</dbReference>
<dbReference type="InterPro" id="IPR004839">
    <property type="entry name" value="Aminotransferase_I/II_large"/>
</dbReference>
<dbReference type="GO" id="GO:0030170">
    <property type="term" value="F:pyridoxal phosphate binding"/>
    <property type="evidence" value="ECO:0007669"/>
    <property type="project" value="InterPro"/>
</dbReference>
<proteinExistence type="inferred from homology"/>
<evidence type="ECO:0000256" key="3">
    <source>
        <dbReference type="ARBA" id="ARBA00011738"/>
    </source>
</evidence>
<dbReference type="AlphaFoldDB" id="A0A382U2K4"/>
<evidence type="ECO:0000256" key="5">
    <source>
        <dbReference type="ARBA" id="ARBA00022679"/>
    </source>
</evidence>
<organism evidence="8">
    <name type="scientific">marine metagenome</name>
    <dbReference type="NCBI Taxonomy" id="408172"/>
    <lineage>
        <taxon>unclassified sequences</taxon>
        <taxon>metagenomes</taxon>
        <taxon>ecological metagenomes</taxon>
    </lineage>
</organism>
<evidence type="ECO:0000256" key="4">
    <source>
        <dbReference type="ARBA" id="ARBA00022576"/>
    </source>
</evidence>
<keyword evidence="5" id="KW-0808">Transferase</keyword>
<dbReference type="PANTHER" id="PTHR11879">
    <property type="entry name" value="ASPARTATE AMINOTRANSFERASE"/>
    <property type="match status" value="1"/>
</dbReference>
<keyword evidence="4" id="KW-0032">Aminotransferase</keyword>
<dbReference type="GO" id="GO:0042802">
    <property type="term" value="F:identical protein binding"/>
    <property type="evidence" value="ECO:0007669"/>
    <property type="project" value="TreeGrafter"/>
</dbReference>
<dbReference type="PRINTS" id="PR00799">
    <property type="entry name" value="TRANSAMINASE"/>
</dbReference>
<evidence type="ECO:0000313" key="8">
    <source>
        <dbReference type="EMBL" id="SVD28546.1"/>
    </source>
</evidence>
<dbReference type="InterPro" id="IPR015421">
    <property type="entry name" value="PyrdxlP-dep_Trfase_major"/>
</dbReference>
<dbReference type="Pfam" id="PF00155">
    <property type="entry name" value="Aminotran_1_2"/>
    <property type="match status" value="1"/>
</dbReference>
<evidence type="ECO:0000256" key="2">
    <source>
        <dbReference type="ARBA" id="ARBA00007441"/>
    </source>
</evidence>
<dbReference type="GO" id="GO:0033585">
    <property type="term" value="P:L-phenylalanine biosynthetic process from chorismate via phenylpyruvate"/>
    <property type="evidence" value="ECO:0007669"/>
    <property type="project" value="TreeGrafter"/>
</dbReference>
<gene>
    <name evidence="8" type="ORF">METZ01_LOCUS381400</name>
</gene>
<dbReference type="PANTHER" id="PTHR11879:SF22">
    <property type="entry name" value="ASPARTATE AMINOTRANSFERASE, MITOCHONDRIAL"/>
    <property type="match status" value="1"/>
</dbReference>
<comment type="subunit">
    <text evidence="3">Homodimer.</text>
</comment>
<comment type="similarity">
    <text evidence="2">Belongs to the class-I pyridoxal-phosphate-dependent aminotransferase family.</text>
</comment>